<organism evidence="1">
    <name type="scientific">marine sediment metagenome</name>
    <dbReference type="NCBI Taxonomy" id="412755"/>
    <lineage>
        <taxon>unclassified sequences</taxon>
        <taxon>metagenomes</taxon>
        <taxon>ecological metagenomes</taxon>
    </lineage>
</organism>
<accession>A0A0F8YFD1</accession>
<gene>
    <name evidence="1" type="ORF">LCGC14_2826440</name>
</gene>
<sequence>KVGSAELDYALIAAGVGPGDALICPPTPGGAPPPTPTTSPAADAAEQVSRRKGDIQADCETFLDRHKLTDRGASVMWIMATLKDVNVDPQALARGLVLCEYFGPSAQSVGLWEKLADRYPSAPEALVAQFRLGVVALRQERIRKGREHLHVARSLLMTFLEDAAGEEAPGLWERIFIPMESLPGKEYYRSALDDVAEVIWLMEVNRVAAGSRRDVTAFAEYMKLWPAFRVPRARLKELADGAAETQLADDFRVRWALAEEDPLRRAEALAALAEEVNDAAIVANYELGRLAFGMAGQRAWRGRKLKGAEEYFKVVVTAPDSPYRALANRHLRWLARRKEALPPVEAARGRP</sequence>
<protein>
    <submittedName>
        <fullName evidence="1">Uncharacterized protein</fullName>
    </submittedName>
</protein>
<evidence type="ECO:0000313" key="1">
    <source>
        <dbReference type="EMBL" id="KKK80142.1"/>
    </source>
</evidence>
<dbReference type="EMBL" id="LAZR01053718">
    <property type="protein sequence ID" value="KKK80142.1"/>
    <property type="molecule type" value="Genomic_DNA"/>
</dbReference>
<name>A0A0F8YFD1_9ZZZZ</name>
<comment type="caution">
    <text evidence="1">The sequence shown here is derived from an EMBL/GenBank/DDBJ whole genome shotgun (WGS) entry which is preliminary data.</text>
</comment>
<proteinExistence type="predicted"/>
<dbReference type="AlphaFoldDB" id="A0A0F8YFD1"/>
<feature type="non-terminal residue" evidence="1">
    <location>
        <position position="1"/>
    </location>
</feature>
<reference evidence="1" key="1">
    <citation type="journal article" date="2015" name="Nature">
        <title>Complex archaea that bridge the gap between prokaryotes and eukaryotes.</title>
        <authorList>
            <person name="Spang A."/>
            <person name="Saw J.H."/>
            <person name="Jorgensen S.L."/>
            <person name="Zaremba-Niedzwiedzka K."/>
            <person name="Martijn J."/>
            <person name="Lind A.E."/>
            <person name="van Eijk R."/>
            <person name="Schleper C."/>
            <person name="Guy L."/>
            <person name="Ettema T.J."/>
        </authorList>
    </citation>
    <scope>NUCLEOTIDE SEQUENCE</scope>
</reference>